<proteinExistence type="predicted"/>
<dbReference type="AlphaFoldDB" id="A0A7S1XMM4"/>
<feature type="compositionally biased region" description="Low complexity" evidence="1">
    <location>
        <begin position="25"/>
        <end position="52"/>
    </location>
</feature>
<accession>A0A7S1XMM4</accession>
<feature type="compositionally biased region" description="Basic and acidic residues" evidence="1">
    <location>
        <begin position="53"/>
        <end position="65"/>
    </location>
</feature>
<organism evidence="2">
    <name type="scientific">Phaeomonas parva</name>
    <dbReference type="NCBI Taxonomy" id="124430"/>
    <lineage>
        <taxon>Eukaryota</taxon>
        <taxon>Sar</taxon>
        <taxon>Stramenopiles</taxon>
        <taxon>Ochrophyta</taxon>
        <taxon>Pinguiophyceae</taxon>
        <taxon>Pinguiochrysidales</taxon>
        <taxon>Pinguiochrysidaceae</taxon>
        <taxon>Phaeomonas</taxon>
    </lineage>
</organism>
<feature type="compositionally biased region" description="Low complexity" evidence="1">
    <location>
        <begin position="110"/>
        <end position="128"/>
    </location>
</feature>
<evidence type="ECO:0000256" key="1">
    <source>
        <dbReference type="SAM" id="MobiDB-lite"/>
    </source>
</evidence>
<feature type="region of interest" description="Disordered" evidence="1">
    <location>
        <begin position="20"/>
        <end position="134"/>
    </location>
</feature>
<name>A0A7S1XMM4_9STRA</name>
<reference evidence="2" key="1">
    <citation type="submission" date="2021-01" db="EMBL/GenBank/DDBJ databases">
        <authorList>
            <person name="Corre E."/>
            <person name="Pelletier E."/>
            <person name="Niang G."/>
            <person name="Scheremetjew M."/>
            <person name="Finn R."/>
            <person name="Kale V."/>
            <person name="Holt S."/>
            <person name="Cochrane G."/>
            <person name="Meng A."/>
            <person name="Brown T."/>
            <person name="Cohen L."/>
        </authorList>
    </citation>
    <scope>NUCLEOTIDE SEQUENCE</scope>
    <source>
        <strain evidence="2">CCMP2877</strain>
    </source>
</reference>
<dbReference type="EMBL" id="HBGJ01013676">
    <property type="protein sequence ID" value="CAD9250324.1"/>
    <property type="molecule type" value="Transcribed_RNA"/>
</dbReference>
<gene>
    <name evidence="2" type="ORF">PPAR1163_LOCUS8685</name>
</gene>
<sequence length="263" mass="27040">MKDISLKNLGSSGMFASFGKKKTDAAAAQEKAAAQANATASDAKTAVNTAESAAKDAKDAGKEAEQATATATNKAEVAVDKATAAVNGAKGTTSNGNESKGNQSNGKDMAPASTAAPAAGTANGTADASTDKPTAKGPHKGWLLFLVGLMALTAFKFSNGTKKLAFDGPLIVNTCVLSETHSLCLFNNAELALYKGEYSEPPAEEEATPVLTAFGGLKKRVHYQVEVADDKLSMTLSSKGPLGGFTEVDSINLADYPKLYHMI</sequence>
<evidence type="ECO:0000313" key="2">
    <source>
        <dbReference type="EMBL" id="CAD9250324.1"/>
    </source>
</evidence>
<protein>
    <submittedName>
        <fullName evidence="2">Uncharacterized protein</fullName>
    </submittedName>
</protein>
<feature type="compositionally biased region" description="Polar residues" evidence="1">
    <location>
        <begin position="90"/>
        <end position="106"/>
    </location>
</feature>